<dbReference type="EMBL" id="RJLS01000020">
    <property type="protein sequence ID" value="RNM21429.1"/>
    <property type="molecule type" value="Genomic_DNA"/>
</dbReference>
<reference evidence="1 2" key="1">
    <citation type="submission" date="2018-11" db="EMBL/GenBank/DDBJ databases">
        <title>Characterization of surface water Dickeya isolates.</title>
        <authorList>
            <person name="Van Gijsegem F."/>
            <person name="Pedron J."/>
        </authorList>
    </citation>
    <scope>NUCLEOTIDE SEQUENCE [LARGE SCALE GENOMIC DNA]</scope>
    <source>
        <strain evidence="1 2">FVG10-MFV-A16</strain>
    </source>
</reference>
<proteinExistence type="predicted"/>
<protein>
    <submittedName>
        <fullName evidence="1">Uncharacterized protein</fullName>
    </submittedName>
</protein>
<comment type="caution">
    <text evidence="1">The sequence shown here is derived from an EMBL/GenBank/DDBJ whole genome shotgun (WGS) entry which is preliminary data.</text>
</comment>
<dbReference type="Proteomes" id="UP000271870">
    <property type="component" value="Unassembled WGS sequence"/>
</dbReference>
<sequence length="75" mass="7967">MLLSVIVDTLAEAGLPRPDNQKFMPKQAHVTTIGVVITGQTTAISVAMTAITPSQTNRPLNRGLGYHSMVIAQPP</sequence>
<evidence type="ECO:0000313" key="1">
    <source>
        <dbReference type="EMBL" id="RNM21429.1"/>
    </source>
</evidence>
<evidence type="ECO:0000313" key="2">
    <source>
        <dbReference type="Proteomes" id="UP000271870"/>
    </source>
</evidence>
<accession>A0ABX9WTK6</accession>
<gene>
    <name evidence="1" type="ORF">EFS38_15765</name>
</gene>
<name>A0ABX9WTK6_9GAMM</name>
<keyword evidence="2" id="KW-1185">Reference proteome</keyword>
<organism evidence="1 2">
    <name type="scientific">Dickeya undicola</name>
    <dbReference type="NCBI Taxonomy" id="1577887"/>
    <lineage>
        <taxon>Bacteria</taxon>
        <taxon>Pseudomonadati</taxon>
        <taxon>Pseudomonadota</taxon>
        <taxon>Gammaproteobacteria</taxon>
        <taxon>Enterobacterales</taxon>
        <taxon>Pectobacteriaceae</taxon>
        <taxon>Dickeya</taxon>
    </lineage>
</organism>